<name>A0ABY3RB29_9BRAD</name>
<evidence type="ECO:0000313" key="4">
    <source>
        <dbReference type="Proteomes" id="UP001431010"/>
    </source>
</evidence>
<dbReference type="Pfam" id="PF08421">
    <property type="entry name" value="Methyltransf_13"/>
    <property type="match status" value="1"/>
</dbReference>
<feature type="domain" description="C-methyltransferase" evidence="2">
    <location>
        <begin position="270"/>
        <end position="384"/>
    </location>
</feature>
<dbReference type="InterPro" id="IPR029063">
    <property type="entry name" value="SAM-dependent_MTases_sf"/>
</dbReference>
<dbReference type="Pfam" id="PF13489">
    <property type="entry name" value="Methyltransf_23"/>
    <property type="match status" value="1"/>
</dbReference>
<dbReference type="GO" id="GO:0032259">
    <property type="term" value="P:methylation"/>
    <property type="evidence" value="ECO:0007669"/>
    <property type="project" value="UniProtKB-KW"/>
</dbReference>
<dbReference type="InterPro" id="IPR013630">
    <property type="entry name" value="Methyltransf_Zn-bd_dom_put"/>
</dbReference>
<dbReference type="Proteomes" id="UP001431010">
    <property type="component" value="Chromosome"/>
</dbReference>
<dbReference type="SUPFAM" id="SSF53335">
    <property type="entry name" value="S-adenosyl-L-methionine-dependent methyltransferases"/>
    <property type="match status" value="1"/>
</dbReference>
<dbReference type="Gene3D" id="3.40.50.150">
    <property type="entry name" value="Vaccinia Virus protein VP39"/>
    <property type="match status" value="1"/>
</dbReference>
<dbReference type="Gene3D" id="3.40.50.720">
    <property type="entry name" value="NAD(P)-binding Rossmann-like Domain"/>
    <property type="match status" value="1"/>
</dbReference>
<evidence type="ECO:0000313" key="3">
    <source>
        <dbReference type="EMBL" id="UFZ04399.1"/>
    </source>
</evidence>
<keyword evidence="3" id="KW-0808">Transferase</keyword>
<keyword evidence="3" id="KW-0489">Methyltransferase</keyword>
<dbReference type="GO" id="GO:0008168">
    <property type="term" value="F:methyltransferase activity"/>
    <property type="evidence" value="ECO:0007669"/>
    <property type="project" value="UniProtKB-KW"/>
</dbReference>
<dbReference type="RefSeq" id="WP_231320663.1">
    <property type="nucleotide sequence ID" value="NZ_CP088156.1"/>
</dbReference>
<evidence type="ECO:0000259" key="1">
    <source>
        <dbReference type="Pfam" id="PF08421"/>
    </source>
</evidence>
<organism evidence="3 4">
    <name type="scientific">Bradyrhizobium ontarionense</name>
    <dbReference type="NCBI Taxonomy" id="2898149"/>
    <lineage>
        <taxon>Bacteria</taxon>
        <taxon>Pseudomonadati</taxon>
        <taxon>Pseudomonadota</taxon>
        <taxon>Alphaproteobacteria</taxon>
        <taxon>Hyphomicrobiales</taxon>
        <taxon>Nitrobacteraceae</taxon>
        <taxon>Bradyrhizobium</taxon>
    </lineage>
</organism>
<proteinExistence type="predicted"/>
<evidence type="ECO:0000259" key="2">
    <source>
        <dbReference type="Pfam" id="PF08484"/>
    </source>
</evidence>
<dbReference type="InterPro" id="IPR013691">
    <property type="entry name" value="MeTrfase_14"/>
</dbReference>
<protein>
    <submittedName>
        <fullName evidence="3">Class I SAM-dependent methyltransferase</fullName>
    </submittedName>
</protein>
<keyword evidence="4" id="KW-1185">Reference proteome</keyword>
<dbReference type="InterPro" id="IPR038576">
    <property type="entry name" value="Methyltransf_Zn-bd_dom_put_sf"/>
</dbReference>
<dbReference type="Gene3D" id="6.20.50.110">
    <property type="entry name" value="Methyltransferase, zinc-binding domain"/>
    <property type="match status" value="1"/>
</dbReference>
<gene>
    <name evidence="3" type="ORF">LQG66_35325</name>
</gene>
<reference evidence="3" key="1">
    <citation type="journal article" date="2024" name="Antonie Van Leeuwenhoek">
        <title>Bradyrhizobium ontarionense sp. nov., a novel bacterial symbiont isolated from Aeschynomene indica (Indian jointvetch), harbours photosynthesis, nitrogen fixation and nitrous oxide (N2O) reductase genes.</title>
        <authorList>
            <person name="Bromfield E.S.P."/>
            <person name="Cloutier S."/>
        </authorList>
    </citation>
    <scope>NUCLEOTIDE SEQUENCE</scope>
    <source>
        <strain evidence="3">A19</strain>
    </source>
</reference>
<dbReference type="Pfam" id="PF08484">
    <property type="entry name" value="Methyltransf_14"/>
    <property type="match status" value="1"/>
</dbReference>
<accession>A0ABY3RB29</accession>
<feature type="domain" description="Methyltransferase putative zinc binding" evidence="1">
    <location>
        <begin position="9"/>
        <end position="66"/>
    </location>
</feature>
<sequence length="401" mass="43571">MHTRSSFGCRLCGQPINSQALSLGGLPVCNRFTLDGHVEGRTNLDIVECASCQLIQLRDAPPPEALVPAVPWIRYREPEGHLDALVEQLVALRPHARRALGTGPFEQPLLTRLVGKGLDVAELDMDASGTPGRYPYLETWQARLNAAHLSAQAVQRGAFDIVSCRYLIEHTSEPLAALQALRPLLDAKGLLLIEVPDSSKFLAARDYCFLWEEHSCYFVDDTLRRLAEMSGYRVLAVLRYPGVLEDALVAVLEAADGPTSMAAQGPSGLFQPYRDGFAKTRARLREQFAALAGPDRNRIALFGIGHHAIMFANAFGIADTIALAVDDDPDKAGFFPPGFRVPVVGSERLLADEAITTCLFAVAPHIEGKVRDKLAPLAARGVTFHSIYAALDNAITKDPAS</sequence>
<dbReference type="EMBL" id="CP088156">
    <property type="protein sequence ID" value="UFZ04399.1"/>
    <property type="molecule type" value="Genomic_DNA"/>
</dbReference>